<keyword evidence="4" id="KW-0732">Signal</keyword>
<name>A0A2T7A2D0_TUBBO</name>
<dbReference type="PROSITE" id="PS50088">
    <property type="entry name" value="ANK_REPEAT"/>
    <property type="match status" value="2"/>
</dbReference>
<dbReference type="Pfam" id="PF00646">
    <property type="entry name" value="F-box"/>
    <property type="match status" value="1"/>
</dbReference>
<evidence type="ECO:0000256" key="4">
    <source>
        <dbReference type="SAM" id="SignalP"/>
    </source>
</evidence>
<evidence type="ECO:0000256" key="3">
    <source>
        <dbReference type="PROSITE-ProRule" id="PRU00023"/>
    </source>
</evidence>
<dbReference type="OrthoDB" id="20872at2759"/>
<evidence type="ECO:0000256" key="1">
    <source>
        <dbReference type="ARBA" id="ARBA00022737"/>
    </source>
</evidence>
<feature type="repeat" description="ANK" evidence="3">
    <location>
        <begin position="51"/>
        <end position="83"/>
    </location>
</feature>
<dbReference type="InterPro" id="IPR036047">
    <property type="entry name" value="F-box-like_dom_sf"/>
</dbReference>
<evidence type="ECO:0000313" key="6">
    <source>
        <dbReference type="EMBL" id="PUU81874.1"/>
    </source>
</evidence>
<gene>
    <name evidence="6" type="ORF">B9Z19DRAFT_1062287</name>
</gene>
<dbReference type="STRING" id="42251.A0A2T7A2D0"/>
<accession>A0A2T7A2D0</accession>
<dbReference type="SMART" id="SM00248">
    <property type="entry name" value="ANK"/>
    <property type="match status" value="5"/>
</dbReference>
<comment type="caution">
    <text evidence="6">The sequence shown here is derived from an EMBL/GenBank/DDBJ whole genome shotgun (WGS) entry which is preliminary data.</text>
</comment>
<keyword evidence="1" id="KW-0677">Repeat</keyword>
<sequence length="285" mass="30114">MPLFLSLPNELLLLIADNLPACALSKTIQTCRHLHSLLTPRLHRLANEPCDTLPPLHWAASRGHTRLVRYLVQSGHNPDACDAMYQTPLLHAVKAGSAGSVSCLLEAGANAIVEDPLLGGTPLHWATLGGSLEVLGVLLKTPGVSVHCRASGSGTSSRWLELRQLTHILVQGGQSVDRVLRYSAGGTPLHWAARGGQVAVVRALVKAGARVGDLDGEGAGVLHWGVLSGKKEIIASLMKAGARDVPDLYGESAADLAAVAAGWAGFGEIEGVLKSRRAWLRGLFW</sequence>
<dbReference type="PANTHER" id="PTHR24171">
    <property type="entry name" value="ANKYRIN REPEAT DOMAIN-CONTAINING PROTEIN 39-RELATED"/>
    <property type="match status" value="1"/>
</dbReference>
<dbReference type="InterPro" id="IPR001810">
    <property type="entry name" value="F-box_dom"/>
</dbReference>
<proteinExistence type="predicted"/>
<dbReference type="InterPro" id="IPR036770">
    <property type="entry name" value="Ankyrin_rpt-contain_sf"/>
</dbReference>
<evidence type="ECO:0000256" key="2">
    <source>
        <dbReference type="ARBA" id="ARBA00023043"/>
    </source>
</evidence>
<evidence type="ECO:0000313" key="7">
    <source>
        <dbReference type="Proteomes" id="UP000244722"/>
    </source>
</evidence>
<dbReference type="Pfam" id="PF12796">
    <property type="entry name" value="Ank_2"/>
    <property type="match status" value="2"/>
</dbReference>
<protein>
    <submittedName>
        <fullName evidence="6">Ankyrin repeat-containing domain protein</fullName>
    </submittedName>
</protein>
<dbReference type="SUPFAM" id="SSF81383">
    <property type="entry name" value="F-box domain"/>
    <property type="match status" value="1"/>
</dbReference>
<dbReference type="EMBL" id="NESQ01000037">
    <property type="protein sequence ID" value="PUU81874.1"/>
    <property type="molecule type" value="Genomic_DNA"/>
</dbReference>
<evidence type="ECO:0000259" key="5">
    <source>
        <dbReference type="Pfam" id="PF00646"/>
    </source>
</evidence>
<feature type="domain" description="F-box" evidence="5">
    <location>
        <begin position="4"/>
        <end position="38"/>
    </location>
</feature>
<dbReference type="AlphaFoldDB" id="A0A2T7A2D0"/>
<reference evidence="6 7" key="1">
    <citation type="submission" date="2017-04" db="EMBL/GenBank/DDBJ databases">
        <title>Draft genome sequence of Tuber borchii Vittad., a whitish edible truffle.</title>
        <authorList>
            <consortium name="DOE Joint Genome Institute"/>
            <person name="Murat C."/>
            <person name="Kuo A."/>
            <person name="Barry K.W."/>
            <person name="Clum A."/>
            <person name="Dockter R.B."/>
            <person name="Fauchery L."/>
            <person name="Iotti M."/>
            <person name="Kohler A."/>
            <person name="Labutti K."/>
            <person name="Lindquist E.A."/>
            <person name="Lipzen A."/>
            <person name="Ohm R.A."/>
            <person name="Wang M."/>
            <person name="Grigoriev I.V."/>
            <person name="Zambonelli A."/>
            <person name="Martin F.M."/>
        </authorList>
    </citation>
    <scope>NUCLEOTIDE SEQUENCE [LARGE SCALE GENOMIC DNA]</scope>
    <source>
        <strain evidence="6 7">Tbo3840</strain>
    </source>
</reference>
<dbReference type="Gene3D" id="1.25.40.20">
    <property type="entry name" value="Ankyrin repeat-containing domain"/>
    <property type="match status" value="2"/>
</dbReference>
<feature type="repeat" description="ANK" evidence="3">
    <location>
        <begin position="184"/>
        <end position="216"/>
    </location>
</feature>
<keyword evidence="2 3" id="KW-0040">ANK repeat</keyword>
<keyword evidence="7" id="KW-1185">Reference proteome</keyword>
<feature type="chain" id="PRO_5015475938" evidence="4">
    <location>
        <begin position="26"/>
        <end position="285"/>
    </location>
</feature>
<feature type="signal peptide" evidence="4">
    <location>
        <begin position="1"/>
        <end position="25"/>
    </location>
</feature>
<dbReference type="InterPro" id="IPR002110">
    <property type="entry name" value="Ankyrin_rpt"/>
</dbReference>
<organism evidence="6 7">
    <name type="scientific">Tuber borchii</name>
    <name type="common">White truffle</name>
    <dbReference type="NCBI Taxonomy" id="42251"/>
    <lineage>
        <taxon>Eukaryota</taxon>
        <taxon>Fungi</taxon>
        <taxon>Dikarya</taxon>
        <taxon>Ascomycota</taxon>
        <taxon>Pezizomycotina</taxon>
        <taxon>Pezizomycetes</taxon>
        <taxon>Pezizales</taxon>
        <taxon>Tuberaceae</taxon>
        <taxon>Tuber</taxon>
    </lineage>
</organism>
<dbReference type="PROSITE" id="PS50297">
    <property type="entry name" value="ANK_REP_REGION"/>
    <property type="match status" value="2"/>
</dbReference>
<dbReference type="SUPFAM" id="SSF48403">
    <property type="entry name" value="Ankyrin repeat"/>
    <property type="match status" value="1"/>
</dbReference>
<dbReference type="Proteomes" id="UP000244722">
    <property type="component" value="Unassembled WGS sequence"/>
</dbReference>